<dbReference type="EMBL" id="JAGMUX010000006">
    <property type="protein sequence ID" value="KAH7255672.1"/>
    <property type="molecule type" value="Genomic_DNA"/>
</dbReference>
<dbReference type="RefSeq" id="XP_046051241.1">
    <property type="nucleotide sequence ID" value="XM_046185697.1"/>
</dbReference>
<evidence type="ECO:0000313" key="1">
    <source>
        <dbReference type="EMBL" id="KAH7255672.1"/>
    </source>
</evidence>
<dbReference type="GeneID" id="70215651"/>
<dbReference type="AlphaFoldDB" id="A0A9P9KAT8"/>
<reference evidence="1" key="1">
    <citation type="journal article" date="2021" name="Nat. Commun.">
        <title>Genetic determinants of endophytism in the Arabidopsis root mycobiome.</title>
        <authorList>
            <person name="Mesny F."/>
            <person name="Miyauchi S."/>
            <person name="Thiergart T."/>
            <person name="Pickel B."/>
            <person name="Atanasova L."/>
            <person name="Karlsson M."/>
            <person name="Huettel B."/>
            <person name="Barry K.W."/>
            <person name="Haridas S."/>
            <person name="Chen C."/>
            <person name="Bauer D."/>
            <person name="Andreopoulos W."/>
            <person name="Pangilinan J."/>
            <person name="LaButti K."/>
            <person name="Riley R."/>
            <person name="Lipzen A."/>
            <person name="Clum A."/>
            <person name="Drula E."/>
            <person name="Henrissat B."/>
            <person name="Kohler A."/>
            <person name="Grigoriev I.V."/>
            <person name="Martin F.M."/>
            <person name="Hacquard S."/>
        </authorList>
    </citation>
    <scope>NUCLEOTIDE SEQUENCE</scope>
    <source>
        <strain evidence="1">MPI-CAGE-AT-0023</strain>
    </source>
</reference>
<accession>A0A9P9KAT8</accession>
<keyword evidence="2" id="KW-1185">Reference proteome</keyword>
<evidence type="ECO:0000313" key="2">
    <source>
        <dbReference type="Proteomes" id="UP000720189"/>
    </source>
</evidence>
<comment type="caution">
    <text evidence="1">The sequence shown here is derived from an EMBL/GenBank/DDBJ whole genome shotgun (WGS) entry which is preliminary data.</text>
</comment>
<gene>
    <name evidence="1" type="ORF">BKA55DRAFT_325429</name>
</gene>
<name>A0A9P9KAT8_FUSRE</name>
<sequence length="183" mass="20260">MRLTRCSVDISKVVGGCEVEVVFTGSKTETKGDERRRGWLDGAKSCDQAKAAAVAVPVAAPENVMEAAAAVGVKASRRQNEAAGRAEGRGQCKANQCVAMNARLKDTRQGAARQQQTSTNKRQWRKRTALDWSGLVITVCCEYVVSMSVQKKSWEWTREVDVWSRSRSRRRRGAAWTLTAKVR</sequence>
<dbReference type="Proteomes" id="UP000720189">
    <property type="component" value="Unassembled WGS sequence"/>
</dbReference>
<proteinExistence type="predicted"/>
<protein>
    <submittedName>
        <fullName evidence="1">Uncharacterized protein</fullName>
    </submittedName>
</protein>
<organism evidence="1 2">
    <name type="scientific">Fusarium redolens</name>
    <dbReference type="NCBI Taxonomy" id="48865"/>
    <lineage>
        <taxon>Eukaryota</taxon>
        <taxon>Fungi</taxon>
        <taxon>Dikarya</taxon>
        <taxon>Ascomycota</taxon>
        <taxon>Pezizomycotina</taxon>
        <taxon>Sordariomycetes</taxon>
        <taxon>Hypocreomycetidae</taxon>
        <taxon>Hypocreales</taxon>
        <taxon>Nectriaceae</taxon>
        <taxon>Fusarium</taxon>
        <taxon>Fusarium redolens species complex</taxon>
    </lineage>
</organism>